<sequence>MGSFLLFEHGLVDVLNHPNENGITIFVIGILFILSVYHFLLYFQHKDKAYLYYSLYTFMIFFGLLNRSKVGFVIDFIEPIRGFIDHLELNFILSYNLIYIVFVYDLLDFKKHLNKWYHFFYWTVRIIFLYAVILELLYVITGDMQILMKGHPAFSALTYLSGLLLFISLFKLKSPLRFYIVMGGFFLLMTSLVVSIIKRIGLSPEEQEVRYSIFYIGLVIENIFFALAPGYKQKLILDERNRSQETLIAQFRENEDLRSKVQAQLEGNVKAMEIKAEAERLKGLQTQYDKELAELKLLALRSAMNPHFIFNSLNSIKRYIIDSDKEKAVYYMNKFAKLIRRILASTMEKESSLSDELETMELYVNIENLRFSNEIEFSIACGQDINPTGIKIPSLLLQPFLENAIWHGLSPKKENMELKIILSKHMKTQVRIEILDNGIGLRKSRHIKERKVHKNDSVGISLSKERLEHFSQQYETEGQIVILDMETLEEGKSGTKVVIDLPYTYQ</sequence>
<evidence type="ECO:0000256" key="1">
    <source>
        <dbReference type="SAM" id="Phobius"/>
    </source>
</evidence>
<dbReference type="RefSeq" id="WP_260572216.1">
    <property type="nucleotide sequence ID" value="NZ_CP104205.1"/>
</dbReference>
<accession>A0ABY5Y5P4</accession>
<keyword evidence="5" id="KW-1185">Reference proteome</keyword>
<evidence type="ECO:0000259" key="2">
    <source>
        <dbReference type="Pfam" id="PF06580"/>
    </source>
</evidence>
<dbReference type="InterPro" id="IPR010559">
    <property type="entry name" value="Sig_transdc_His_kin_internal"/>
</dbReference>
<feature type="transmembrane region" description="Helical" evidence="1">
    <location>
        <begin position="119"/>
        <end position="140"/>
    </location>
</feature>
<proteinExistence type="predicted"/>
<dbReference type="Gene3D" id="3.30.565.10">
    <property type="entry name" value="Histidine kinase-like ATPase, C-terminal domain"/>
    <property type="match status" value="1"/>
</dbReference>
<dbReference type="EMBL" id="CP104205">
    <property type="protein sequence ID" value="UWX54356.1"/>
    <property type="molecule type" value="Genomic_DNA"/>
</dbReference>
<evidence type="ECO:0000259" key="3">
    <source>
        <dbReference type="Pfam" id="PF07695"/>
    </source>
</evidence>
<keyword evidence="4" id="KW-0418">Kinase</keyword>
<feature type="transmembrane region" description="Helical" evidence="1">
    <location>
        <begin position="177"/>
        <end position="197"/>
    </location>
</feature>
<keyword evidence="1" id="KW-1133">Transmembrane helix</keyword>
<name>A0ABY5Y5P4_9FLAO</name>
<dbReference type="Pfam" id="PF07695">
    <property type="entry name" value="7TMR-DISM_7TM"/>
    <property type="match status" value="1"/>
</dbReference>
<feature type="transmembrane region" description="Helical" evidence="1">
    <location>
        <begin position="23"/>
        <end position="43"/>
    </location>
</feature>
<dbReference type="InterPro" id="IPR011623">
    <property type="entry name" value="7TMR_DISM_rcpt_extracell_dom1"/>
</dbReference>
<dbReference type="PANTHER" id="PTHR34220:SF7">
    <property type="entry name" value="SENSOR HISTIDINE KINASE YPDA"/>
    <property type="match status" value="1"/>
</dbReference>
<evidence type="ECO:0000313" key="4">
    <source>
        <dbReference type="EMBL" id="UWX54356.1"/>
    </source>
</evidence>
<feature type="transmembrane region" description="Helical" evidence="1">
    <location>
        <begin position="152"/>
        <end position="170"/>
    </location>
</feature>
<feature type="transmembrane region" description="Helical" evidence="1">
    <location>
        <begin position="50"/>
        <end position="67"/>
    </location>
</feature>
<feature type="transmembrane region" description="Helical" evidence="1">
    <location>
        <begin position="209"/>
        <end position="231"/>
    </location>
</feature>
<feature type="domain" description="Signal transduction histidine kinase internal region" evidence="2">
    <location>
        <begin position="296"/>
        <end position="374"/>
    </location>
</feature>
<dbReference type="InterPro" id="IPR036890">
    <property type="entry name" value="HATPase_C_sf"/>
</dbReference>
<keyword evidence="4" id="KW-0808">Transferase</keyword>
<keyword evidence="1" id="KW-0472">Membrane</keyword>
<evidence type="ECO:0000313" key="5">
    <source>
        <dbReference type="Proteomes" id="UP001059209"/>
    </source>
</evidence>
<dbReference type="GO" id="GO:0016301">
    <property type="term" value="F:kinase activity"/>
    <property type="evidence" value="ECO:0007669"/>
    <property type="project" value="UniProtKB-KW"/>
</dbReference>
<gene>
    <name evidence="4" type="ORF">NYZ99_15610</name>
</gene>
<reference evidence="4" key="1">
    <citation type="submission" date="2022-09" db="EMBL/GenBank/DDBJ databases">
        <title>Maribacter litopenaei sp. nov., isolated from the intestinal tract of the Pacific White Shrimp, Litopenaeus vannamei.</title>
        <authorList>
            <person name="Kim S.Y."/>
            <person name="Hwang C.Y."/>
        </authorList>
    </citation>
    <scope>NUCLEOTIDE SEQUENCE</scope>
    <source>
        <strain evidence="4">HL-LV01</strain>
    </source>
</reference>
<dbReference type="PANTHER" id="PTHR34220">
    <property type="entry name" value="SENSOR HISTIDINE KINASE YPDA"/>
    <property type="match status" value="1"/>
</dbReference>
<dbReference type="InterPro" id="IPR050640">
    <property type="entry name" value="Bact_2-comp_sensor_kinase"/>
</dbReference>
<dbReference type="Pfam" id="PF06580">
    <property type="entry name" value="His_kinase"/>
    <property type="match status" value="1"/>
</dbReference>
<protein>
    <submittedName>
        <fullName evidence="4">Histidine kinase</fullName>
    </submittedName>
</protein>
<organism evidence="4 5">
    <name type="scientific">Maribacter litopenaei</name>
    <dbReference type="NCBI Taxonomy" id="2976127"/>
    <lineage>
        <taxon>Bacteria</taxon>
        <taxon>Pseudomonadati</taxon>
        <taxon>Bacteroidota</taxon>
        <taxon>Flavobacteriia</taxon>
        <taxon>Flavobacteriales</taxon>
        <taxon>Flavobacteriaceae</taxon>
        <taxon>Maribacter</taxon>
    </lineage>
</organism>
<dbReference type="Proteomes" id="UP001059209">
    <property type="component" value="Chromosome"/>
</dbReference>
<feature type="domain" description="7TM-DISM receptor extracellular" evidence="3">
    <location>
        <begin position="21"/>
        <end position="229"/>
    </location>
</feature>
<keyword evidence="1" id="KW-0812">Transmembrane</keyword>
<dbReference type="SUPFAM" id="SSF55874">
    <property type="entry name" value="ATPase domain of HSP90 chaperone/DNA topoisomerase II/histidine kinase"/>
    <property type="match status" value="1"/>
</dbReference>